<accession>A0AAW6Q8M2</accession>
<dbReference type="RefSeq" id="WP_317476883.1">
    <property type="nucleotide sequence ID" value="NZ_JARQTW010000008.1"/>
</dbReference>
<gene>
    <name evidence="2" type="ORF">P7M15_04035</name>
</gene>
<organism evidence="2 3">
    <name type="scientific">Exercitatus varius</name>
    <dbReference type="NCBI Taxonomy" id="67857"/>
    <lineage>
        <taxon>Bacteria</taxon>
        <taxon>Pseudomonadati</taxon>
        <taxon>Pseudomonadota</taxon>
        <taxon>Gammaproteobacteria</taxon>
        <taxon>Pasteurellales</taxon>
        <taxon>Pasteurellaceae</taxon>
        <taxon>Exercitatus</taxon>
    </lineage>
</organism>
<dbReference type="Pfam" id="PF11731">
    <property type="entry name" value="Cdd1"/>
    <property type="match status" value="1"/>
</dbReference>
<dbReference type="Proteomes" id="UP001214976">
    <property type="component" value="Unassembled WGS sequence"/>
</dbReference>
<dbReference type="EMBL" id="JARQTW010000008">
    <property type="protein sequence ID" value="MDG2949698.1"/>
    <property type="molecule type" value="Genomic_DNA"/>
</dbReference>
<dbReference type="PANTHER" id="PTHR43130">
    <property type="entry name" value="ARAC-FAMILY TRANSCRIPTIONAL REGULATOR"/>
    <property type="match status" value="1"/>
</dbReference>
<dbReference type="Gene3D" id="3.40.50.880">
    <property type="match status" value="1"/>
</dbReference>
<name>A0AAW6Q8M2_9PAST</name>
<comment type="caution">
    <text evidence="2">The sequence shown here is derived from an EMBL/GenBank/DDBJ whole genome shotgun (WGS) entry which is preliminary data.</text>
</comment>
<dbReference type="InterPro" id="IPR021725">
    <property type="entry name" value="Cdd1"/>
</dbReference>
<evidence type="ECO:0000259" key="1">
    <source>
        <dbReference type="Pfam" id="PF01965"/>
    </source>
</evidence>
<dbReference type="CDD" id="cd03139">
    <property type="entry name" value="GATase1_PfpI_2"/>
    <property type="match status" value="1"/>
</dbReference>
<dbReference type="PANTHER" id="PTHR43130:SF15">
    <property type="entry name" value="THIJ_PFPI FAMILY PROTEIN (AFU_ORTHOLOGUE AFUA_5G14240)"/>
    <property type="match status" value="1"/>
</dbReference>
<evidence type="ECO:0000313" key="3">
    <source>
        <dbReference type="Proteomes" id="UP001214976"/>
    </source>
</evidence>
<protein>
    <submittedName>
        <fullName evidence="2">Helix-hairpin-helix domain-containing protein</fullName>
    </submittedName>
</protein>
<reference evidence="2" key="1">
    <citation type="submission" date="2023-03" db="EMBL/GenBank/DDBJ databases">
        <title>Classification of Bisgaard taxon 6 and taxon 10 as Exercitatus varius gen. nov., spec. nov.</title>
        <authorList>
            <person name="Christensen H."/>
        </authorList>
    </citation>
    <scope>NUCLEOTIDE SEQUENCE</scope>
    <source>
        <strain evidence="2">86116</strain>
    </source>
</reference>
<dbReference type="InterPro" id="IPR052158">
    <property type="entry name" value="INH-QAR"/>
</dbReference>
<evidence type="ECO:0000313" key="2">
    <source>
        <dbReference type="EMBL" id="MDG2949698.1"/>
    </source>
</evidence>
<feature type="domain" description="DJ-1/PfpI" evidence="1">
    <location>
        <begin position="107"/>
        <end position="268"/>
    </location>
</feature>
<dbReference type="InterPro" id="IPR002818">
    <property type="entry name" value="DJ-1/PfpI"/>
</dbReference>
<proteinExistence type="predicted"/>
<dbReference type="Gene3D" id="1.10.150.20">
    <property type="entry name" value="5' to 3' exonuclease, C-terminal subdomain"/>
    <property type="match status" value="1"/>
</dbReference>
<dbReference type="Pfam" id="PF01965">
    <property type="entry name" value="DJ-1_PfpI"/>
    <property type="match status" value="1"/>
</dbReference>
<dbReference type="AlphaFoldDB" id="A0AAW6Q8M2"/>
<sequence length="303" mass="34209">MNPAKVKRDQLQYLTDLPNVGEAVADDLLKLGINKPQDLIGRDAYAMYYELCELTGTQHDPCMIDVFLSLTDFMQGNEAKPWWKYSEQRKAYLQRVSVTDKHHLTGRIYCLLFNDYETLDLMGPVEFLHRLPDVTLHYVSQQGGLIRSRQGFYTETKPLPDLGENSVLLIPGGQGTRTLVNDAEFISMLKTRVKQTALCLTVCTGSALLAATGELNGLRATSNKRAFEWVRSVNPNVQWQPVARWVKDGKFYTSSGVSAGMDMALGFISDYYGVEQAQLIAEQTEYHWISDPNEDHFAGIYGY</sequence>
<dbReference type="InterPro" id="IPR029062">
    <property type="entry name" value="Class_I_gatase-like"/>
</dbReference>
<dbReference type="SUPFAM" id="SSF52317">
    <property type="entry name" value="Class I glutamine amidotransferase-like"/>
    <property type="match status" value="1"/>
</dbReference>